<dbReference type="GO" id="GO:0032259">
    <property type="term" value="P:methylation"/>
    <property type="evidence" value="ECO:0007669"/>
    <property type="project" value="UniProtKB-KW"/>
</dbReference>
<gene>
    <name evidence="6" type="ORF">LX15_001971</name>
</gene>
<dbReference type="InterPro" id="IPR001091">
    <property type="entry name" value="RM_Methyltransferase"/>
</dbReference>
<keyword evidence="7" id="KW-1185">Reference proteome</keyword>
<feature type="region of interest" description="Disordered" evidence="4">
    <location>
        <begin position="269"/>
        <end position="290"/>
    </location>
</feature>
<sequence length="290" mass="31823">MTTTSTDRPPSVLSTELGRLTRADATAFLASLPARDVRLVVTSPWFTGPFTADSADPVSPRFTEWITGFLREIERVLLPDGSVVLEMGCTWAEDAPVRTAQNLAAIAALLASGTWKLLQEFYWYNPDFLLAKDEWVEERGIRLRDCVTTWFWLARTPDVPVDNRRVRGFQSHLTHPFGNFLAFGDADVDQAYLDRCRAEGTRPSEDRFPVAAPAYFIRLLTEPGEHVVDPFVGIGSTALAAELSGRRWSCNDFSAEAVEVARRRLLAARSAGGGGPATPDGPTTTAPPAP</sequence>
<dbReference type="Pfam" id="PF01555">
    <property type="entry name" value="N6_N4_Mtase"/>
    <property type="match status" value="1"/>
</dbReference>
<dbReference type="InterPro" id="IPR029063">
    <property type="entry name" value="SAM-dependent_MTases_sf"/>
</dbReference>
<keyword evidence="2" id="KW-0808">Transferase</keyword>
<dbReference type="Proteomes" id="UP001205311">
    <property type="component" value="Unassembled WGS sequence"/>
</dbReference>
<comment type="similarity">
    <text evidence="3">Belongs to the N(4)/N(6)-methyltransferase family.</text>
</comment>
<dbReference type="EMBL" id="JAMTCP010000007">
    <property type="protein sequence ID" value="MCP2258277.1"/>
    <property type="molecule type" value="Genomic_DNA"/>
</dbReference>
<dbReference type="RefSeq" id="WP_253669206.1">
    <property type="nucleotide sequence ID" value="NZ_JAMTCP010000007.1"/>
</dbReference>
<evidence type="ECO:0000313" key="7">
    <source>
        <dbReference type="Proteomes" id="UP001205311"/>
    </source>
</evidence>
<proteinExistence type="inferred from homology"/>
<evidence type="ECO:0000256" key="1">
    <source>
        <dbReference type="ARBA" id="ARBA00022603"/>
    </source>
</evidence>
<feature type="domain" description="DNA methylase N-4/N-6" evidence="5">
    <location>
        <begin position="39"/>
        <end position="261"/>
    </location>
</feature>
<accession>A0ABT1HS09</accession>
<dbReference type="GO" id="GO:0008168">
    <property type="term" value="F:methyltransferase activity"/>
    <property type="evidence" value="ECO:0007669"/>
    <property type="project" value="UniProtKB-KW"/>
</dbReference>
<dbReference type="EC" id="2.1.1.-" evidence="3"/>
<keyword evidence="1 6" id="KW-0489">Methyltransferase</keyword>
<dbReference type="InterPro" id="IPR002941">
    <property type="entry name" value="DNA_methylase_N4/N6"/>
</dbReference>
<reference evidence="6 7" key="1">
    <citation type="submission" date="2022-06" db="EMBL/GenBank/DDBJ databases">
        <title>Genomic Encyclopedia of Archaeal and Bacterial Type Strains, Phase II (KMG-II): from individual species to whole genera.</title>
        <authorList>
            <person name="Goeker M."/>
        </authorList>
    </citation>
    <scope>NUCLEOTIDE SEQUENCE [LARGE SCALE GENOMIC DNA]</scope>
    <source>
        <strain evidence="6 7">DSM 40477</strain>
    </source>
</reference>
<organism evidence="6 7">
    <name type="scientific">Streptoalloteichus tenebrarius (strain ATCC 17920 / DSM 40477 / JCM 4838 / CBS 697.72 / NBRC 16177 / NCIMB 11028 / NRRL B-12390 / A12253. 1 / ISP 5477)</name>
    <name type="common">Streptomyces tenebrarius</name>
    <dbReference type="NCBI Taxonomy" id="1933"/>
    <lineage>
        <taxon>Bacteria</taxon>
        <taxon>Bacillati</taxon>
        <taxon>Actinomycetota</taxon>
        <taxon>Actinomycetes</taxon>
        <taxon>Pseudonocardiales</taxon>
        <taxon>Pseudonocardiaceae</taxon>
        <taxon>Streptoalloteichus</taxon>
    </lineage>
</organism>
<dbReference type="PRINTS" id="PR00508">
    <property type="entry name" value="S21N4MTFRASE"/>
</dbReference>
<evidence type="ECO:0000256" key="3">
    <source>
        <dbReference type="RuleBase" id="RU362026"/>
    </source>
</evidence>
<dbReference type="SUPFAM" id="SSF53335">
    <property type="entry name" value="S-adenosyl-L-methionine-dependent methyltransferases"/>
    <property type="match status" value="1"/>
</dbReference>
<name>A0ABT1HS09_STRSD</name>
<evidence type="ECO:0000259" key="5">
    <source>
        <dbReference type="Pfam" id="PF01555"/>
    </source>
</evidence>
<dbReference type="Gene3D" id="3.40.50.150">
    <property type="entry name" value="Vaccinia Virus protein VP39"/>
    <property type="match status" value="1"/>
</dbReference>
<comment type="caution">
    <text evidence="6">The sequence shown here is derived from an EMBL/GenBank/DDBJ whole genome shotgun (WGS) entry which is preliminary data.</text>
</comment>
<evidence type="ECO:0000313" key="6">
    <source>
        <dbReference type="EMBL" id="MCP2258277.1"/>
    </source>
</evidence>
<evidence type="ECO:0000256" key="2">
    <source>
        <dbReference type="ARBA" id="ARBA00022679"/>
    </source>
</evidence>
<evidence type="ECO:0000256" key="4">
    <source>
        <dbReference type="SAM" id="MobiDB-lite"/>
    </source>
</evidence>
<protein>
    <recommendedName>
        <fullName evidence="3">Methyltransferase</fullName>
        <ecNumber evidence="3">2.1.1.-</ecNumber>
    </recommendedName>
</protein>